<gene>
    <name evidence="13" type="ORF">ZHD862_LOCUS28599</name>
</gene>
<dbReference type="PANTHER" id="PTHR11733:SF133">
    <property type="entry name" value="PHOSPHATE-REGULATING NEUTRAL ENDOPEPTIDASE PHEX"/>
    <property type="match status" value="1"/>
</dbReference>
<dbReference type="AlphaFoldDB" id="A0A815ELD1"/>
<dbReference type="PROSITE" id="PS51885">
    <property type="entry name" value="NEPRILYSIN"/>
    <property type="match status" value="1"/>
</dbReference>
<feature type="domain" description="Peptidase M13 N-terminal" evidence="12">
    <location>
        <begin position="217"/>
        <end position="567"/>
    </location>
</feature>
<dbReference type="InterPro" id="IPR015883">
    <property type="entry name" value="Glyco_hydro_20_cat"/>
</dbReference>
<dbReference type="InterPro" id="IPR017853">
    <property type="entry name" value="GH"/>
</dbReference>
<evidence type="ECO:0000256" key="5">
    <source>
        <dbReference type="ARBA" id="ARBA00022670"/>
    </source>
</evidence>
<reference evidence="13" key="1">
    <citation type="submission" date="2021-02" db="EMBL/GenBank/DDBJ databases">
        <authorList>
            <person name="Nowell W R."/>
        </authorList>
    </citation>
    <scope>NUCLEOTIDE SEQUENCE</scope>
</reference>
<protein>
    <recommendedName>
        <fullName evidence="4">beta-N-acetylhexosaminidase</fullName>
        <ecNumber evidence="4">3.2.1.52</ecNumber>
    </recommendedName>
</protein>
<evidence type="ECO:0000259" key="12">
    <source>
        <dbReference type="Pfam" id="PF05649"/>
    </source>
</evidence>
<dbReference type="Gene3D" id="3.20.20.80">
    <property type="entry name" value="Glycosidases"/>
    <property type="match status" value="1"/>
</dbReference>
<dbReference type="PANTHER" id="PTHR11733">
    <property type="entry name" value="ZINC METALLOPROTEASE FAMILY M13 NEPRILYSIN-RELATED"/>
    <property type="match status" value="1"/>
</dbReference>
<dbReference type="Gene3D" id="3.40.390.10">
    <property type="entry name" value="Collagenase (Catalytic Domain)"/>
    <property type="match status" value="1"/>
</dbReference>
<dbReference type="EMBL" id="CAJNOT010002404">
    <property type="protein sequence ID" value="CAF1313047.1"/>
    <property type="molecule type" value="Genomic_DNA"/>
</dbReference>
<keyword evidence="8" id="KW-0862">Zinc</keyword>
<dbReference type="EC" id="3.2.1.52" evidence="4"/>
<evidence type="ECO:0000256" key="4">
    <source>
        <dbReference type="ARBA" id="ARBA00012663"/>
    </source>
</evidence>
<dbReference type="CDD" id="cd08662">
    <property type="entry name" value="M13"/>
    <property type="match status" value="1"/>
</dbReference>
<keyword evidence="7" id="KW-0378">Hydrolase</keyword>
<dbReference type="InterPro" id="IPR000718">
    <property type="entry name" value="Peptidase_M13"/>
</dbReference>
<evidence type="ECO:0000256" key="3">
    <source>
        <dbReference type="ARBA" id="ARBA00006285"/>
    </source>
</evidence>
<comment type="catalytic activity">
    <reaction evidence="1">
        <text>Hydrolysis of terminal non-reducing N-acetyl-D-hexosamine residues in N-acetyl-beta-D-hexosaminides.</text>
        <dbReference type="EC" id="3.2.1.52"/>
    </reaction>
</comment>
<dbReference type="SUPFAM" id="SSF55486">
    <property type="entry name" value="Metalloproteases ('zincins'), catalytic domain"/>
    <property type="match status" value="1"/>
</dbReference>
<dbReference type="PRINTS" id="PR00786">
    <property type="entry name" value="NEPRILYSIN"/>
</dbReference>
<dbReference type="InterPro" id="IPR008753">
    <property type="entry name" value="Peptidase_M13_N"/>
</dbReference>
<evidence type="ECO:0000259" key="11">
    <source>
        <dbReference type="Pfam" id="PF01431"/>
    </source>
</evidence>
<evidence type="ECO:0000313" key="13">
    <source>
        <dbReference type="EMBL" id="CAF1313047.1"/>
    </source>
</evidence>
<keyword evidence="5" id="KW-0645">Protease</keyword>
<evidence type="ECO:0000256" key="8">
    <source>
        <dbReference type="ARBA" id="ARBA00022833"/>
    </source>
</evidence>
<dbReference type="InterPro" id="IPR042089">
    <property type="entry name" value="Peptidase_M13_dom_2"/>
</dbReference>
<organism evidence="13 14">
    <name type="scientific">Rotaria sordida</name>
    <dbReference type="NCBI Taxonomy" id="392033"/>
    <lineage>
        <taxon>Eukaryota</taxon>
        <taxon>Metazoa</taxon>
        <taxon>Spiralia</taxon>
        <taxon>Gnathifera</taxon>
        <taxon>Rotifera</taxon>
        <taxon>Eurotatoria</taxon>
        <taxon>Bdelloidea</taxon>
        <taxon>Philodinida</taxon>
        <taxon>Philodinidae</taxon>
        <taxon>Rotaria</taxon>
    </lineage>
</organism>
<comment type="similarity">
    <text evidence="3">Belongs to the glycosyl hydrolase 20 family.</text>
</comment>
<dbReference type="GO" id="GO:0005975">
    <property type="term" value="P:carbohydrate metabolic process"/>
    <property type="evidence" value="ECO:0007669"/>
    <property type="project" value="InterPro"/>
</dbReference>
<evidence type="ECO:0000313" key="14">
    <source>
        <dbReference type="Proteomes" id="UP000663864"/>
    </source>
</evidence>
<evidence type="ECO:0000256" key="6">
    <source>
        <dbReference type="ARBA" id="ARBA00022723"/>
    </source>
</evidence>
<comment type="cofactor">
    <cofactor evidence="2">
        <name>Zn(2+)</name>
        <dbReference type="ChEBI" id="CHEBI:29105"/>
    </cofactor>
</comment>
<dbReference type="SUPFAM" id="SSF51445">
    <property type="entry name" value="(Trans)glycosidases"/>
    <property type="match status" value="1"/>
</dbReference>
<evidence type="ECO:0000256" key="1">
    <source>
        <dbReference type="ARBA" id="ARBA00001231"/>
    </source>
</evidence>
<dbReference type="GO" id="GO:0004563">
    <property type="term" value="F:beta-N-acetylhexosaminidase activity"/>
    <property type="evidence" value="ECO:0007669"/>
    <property type="project" value="UniProtKB-EC"/>
</dbReference>
<sequence length="824" mass="95206">MDVKGVLIEYEDILPLEGNLADIGHQAGYTKSDIKLIEKAAKENEIEIIPLIQTFGHLEWILKLEKFKSYRDHPNLPVVISPCLNDTYILLQDLLQQTLDMHPNSNKIHIGCDEVMLKNVHSEFSSEAKTTTTTSDEIFASQQLFEILKAFKHSCFNELHTYDSLEFEDEYDNMMDEDSSNESDDVEENQDPDIRNYFTLEEMKSIVKWVDQHPNYIIADLLSSSPPNGTIESKAITNARRLYTSCINESAIEAEGVNVILSFINTELGGWPVLQGSTWNESTFDFAHLMLKLSQYNNFIIYTIKTVVDEKNSSIRSIQISPNIGVQNLIYYAKGIEVIKAKWQFFNDLALALTNDTSKIDDDTIALIEFETEIAEYYVKEHKISFNNTIRTTVGNLSRTVNISSDFNTYLRRLYLFGNVSLINTDIVTVFAPKVVRDISLIIDRQSPRIIQNYMIWRFMVNRVWNMPKRFRDIAQQFNYVLQGTSTERPRSVICASHVSHAMDLAVSKIYINQYFDQDARKEALEMINNIRNIFINMINQSMWMDLKSKIAMINKARAINEKIGYPDYLKNDNVMKLEKDYAEFNFNLSFMPNVLSLIQLHSKRGLRALREPVDRKEWIDITPTQINAIHKLTLNEIIFPAAILQTPLFDKDAPKYLNYGSIGVIMGHEIAHGFDDHGREYDIYGHKVSGWTNETIKAFHERKKCIIEQYDNYTWTQVNRQVKGERTLNENIADNAALKQAFFAYQQWAKTHKNVDKKLPGLAKYSVEQMFFISFGHTCQLDYGSVTSSSISVYIITNEFNFNIFKQYISLKCSPSLFISERK</sequence>
<dbReference type="Gene3D" id="1.10.1380.10">
    <property type="entry name" value="Neutral endopeptidase , domain2"/>
    <property type="match status" value="1"/>
</dbReference>
<dbReference type="GO" id="GO:0016485">
    <property type="term" value="P:protein processing"/>
    <property type="evidence" value="ECO:0007669"/>
    <property type="project" value="TreeGrafter"/>
</dbReference>
<proteinExistence type="inferred from homology"/>
<dbReference type="Pfam" id="PF01431">
    <property type="entry name" value="Peptidase_M13"/>
    <property type="match status" value="1"/>
</dbReference>
<dbReference type="GO" id="GO:0005886">
    <property type="term" value="C:plasma membrane"/>
    <property type="evidence" value="ECO:0007669"/>
    <property type="project" value="TreeGrafter"/>
</dbReference>
<name>A0A815ELD1_9BILA</name>
<feature type="domain" description="Peptidase M13 C-terminal" evidence="11">
    <location>
        <begin position="628"/>
        <end position="779"/>
    </location>
</feature>
<evidence type="ECO:0000256" key="7">
    <source>
        <dbReference type="ARBA" id="ARBA00022801"/>
    </source>
</evidence>
<dbReference type="GO" id="GO:0004222">
    <property type="term" value="F:metalloendopeptidase activity"/>
    <property type="evidence" value="ECO:0007669"/>
    <property type="project" value="InterPro"/>
</dbReference>
<comment type="caution">
    <text evidence="13">The sequence shown here is derived from an EMBL/GenBank/DDBJ whole genome shotgun (WGS) entry which is preliminary data.</text>
</comment>
<accession>A0A815ELD1</accession>
<dbReference type="InterPro" id="IPR024079">
    <property type="entry name" value="MetalloPept_cat_dom_sf"/>
</dbReference>
<evidence type="ECO:0000259" key="10">
    <source>
        <dbReference type="Pfam" id="PF00728"/>
    </source>
</evidence>
<dbReference type="Pfam" id="PF05649">
    <property type="entry name" value="Peptidase_M13_N"/>
    <property type="match status" value="1"/>
</dbReference>
<evidence type="ECO:0000256" key="2">
    <source>
        <dbReference type="ARBA" id="ARBA00001947"/>
    </source>
</evidence>
<dbReference type="Pfam" id="PF00728">
    <property type="entry name" value="Glyco_hydro_20"/>
    <property type="match status" value="1"/>
</dbReference>
<dbReference type="InterPro" id="IPR018497">
    <property type="entry name" value="Peptidase_M13_C"/>
</dbReference>
<dbReference type="Proteomes" id="UP000663864">
    <property type="component" value="Unassembled WGS sequence"/>
</dbReference>
<dbReference type="GO" id="GO:0046872">
    <property type="term" value="F:metal ion binding"/>
    <property type="evidence" value="ECO:0007669"/>
    <property type="project" value="UniProtKB-KW"/>
</dbReference>
<keyword evidence="6" id="KW-0479">Metal-binding</keyword>
<feature type="domain" description="Glycoside hydrolase family 20 catalytic" evidence="10">
    <location>
        <begin position="26"/>
        <end position="143"/>
    </location>
</feature>
<keyword evidence="9" id="KW-0482">Metalloprotease</keyword>
<evidence type="ECO:0000256" key="9">
    <source>
        <dbReference type="ARBA" id="ARBA00023049"/>
    </source>
</evidence>